<dbReference type="GO" id="GO:0070403">
    <property type="term" value="F:NAD+ binding"/>
    <property type="evidence" value="ECO:0007669"/>
    <property type="project" value="InterPro"/>
</dbReference>
<dbReference type="EMBL" id="FO082046">
    <property type="protein sequence ID" value="CCE87059.1"/>
    <property type="molecule type" value="Genomic_DNA"/>
</dbReference>
<evidence type="ECO:0000256" key="8">
    <source>
        <dbReference type="ARBA" id="ARBA00023015"/>
    </source>
</evidence>
<dbReference type="InParanoid" id="G8XZF0"/>
<evidence type="ECO:0000256" key="10">
    <source>
        <dbReference type="ARBA" id="ARBA00023163"/>
    </source>
</evidence>
<keyword evidence="7 12" id="KW-0862">Zinc</keyword>
<dbReference type="InterPro" id="IPR026591">
    <property type="entry name" value="Sirtuin_cat_small_dom_sf"/>
</dbReference>
<feature type="binding site" evidence="12">
    <location>
        <position position="353"/>
    </location>
    <ligand>
        <name>Zn(2+)</name>
        <dbReference type="ChEBI" id="CHEBI:29105"/>
    </ligand>
</feature>
<feature type="domain" description="Deacetylase sirtuin-type" evidence="14">
    <location>
        <begin position="215"/>
        <end position="488"/>
    </location>
</feature>
<dbReference type="InterPro" id="IPR029035">
    <property type="entry name" value="DHS-like_NAD/FAD-binding_dom"/>
</dbReference>
<dbReference type="GO" id="GO:0046970">
    <property type="term" value="F:histone H4K16 deacetylase activity, NAD-dependent"/>
    <property type="evidence" value="ECO:0007669"/>
    <property type="project" value="TreeGrafter"/>
</dbReference>
<dbReference type="STRING" id="559304.G8XZF0"/>
<evidence type="ECO:0000256" key="4">
    <source>
        <dbReference type="ARBA" id="ARBA00022491"/>
    </source>
</evidence>
<dbReference type="HOGENOM" id="CLU_023643_5_0_1"/>
<keyword evidence="6 12" id="KW-0479">Metal-binding</keyword>
<evidence type="ECO:0000259" key="14">
    <source>
        <dbReference type="PROSITE" id="PS50305"/>
    </source>
</evidence>
<gene>
    <name evidence="15" type="primary">Piso0_005596</name>
    <name evidence="15" type="ORF">GNLVRS01_PISO0N18383g</name>
</gene>
<evidence type="ECO:0000256" key="11">
    <source>
        <dbReference type="ARBA" id="ARBA00023242"/>
    </source>
</evidence>
<protein>
    <submittedName>
        <fullName evidence="15">Piso0_005596 protein</fullName>
    </submittedName>
</protein>
<dbReference type="InterPro" id="IPR003000">
    <property type="entry name" value="Sirtuin"/>
</dbReference>
<evidence type="ECO:0000256" key="3">
    <source>
        <dbReference type="ARBA" id="ARBA00006924"/>
    </source>
</evidence>
<accession>G8XZF0</accession>
<sequence>MGNEKDIVLLSSDSDQEEERTVEPVAKKIKLSEDVPHKHFEKPFMESSSDDSSETSSRDSGSSSGEERSPGSTREADSNVSPYEGNGETGTKDEVSDELQYYGNYASDNSSTSASSSSSSLITVPEQSIPKSVEGGVISREVVSETRNFLKTHGTMEFLNRHLPETASSEDLLSLILKLGILPREISKFSEKDNLIELIKILHRAMKRVISMRTRLDDVYSVDHVLDKIKSANRILLITGAGISTSLGIPDFRSSQGFYSQLQNLGLSDPQEVFDLDFFHTDPNIFYSIAYMILPPEKTYTPMHAFIRLLQDKGKLLRNYTQNIDNLEMYAGIEKDKLVQCHGSFATATCVTCKYKVNGEDIFSSIREKVIPYCPKCDKARKKLLNSDDGYVPESYGVMKPDITFFGESLPSRFHDIIRQDLADCDLLISVGTSLKVAPVASIVESIPPGIPQVLLNRDPIDHCSFDVTLLGYCDDAASYLCNRLGEEWNLDHPLYDKIRGPNGENLSLVTVDEANRYYEVVNSAEGAVQGVNSDNPES</sequence>
<organism evidence="15 16">
    <name type="scientific">Pichia sorbitophila (strain ATCC MYA-4447 / BCRC 22081 / CBS 7064 / NBRC 10061 / NRRL Y-12695)</name>
    <name type="common">Hybrid yeast</name>
    <dbReference type="NCBI Taxonomy" id="559304"/>
    <lineage>
        <taxon>Eukaryota</taxon>
        <taxon>Fungi</taxon>
        <taxon>Dikarya</taxon>
        <taxon>Ascomycota</taxon>
        <taxon>Saccharomycotina</taxon>
        <taxon>Pichiomycetes</taxon>
        <taxon>Debaryomycetaceae</taxon>
        <taxon>Millerozyma</taxon>
    </lineage>
</organism>
<feature type="active site" description="Proton acceptor" evidence="12">
    <location>
        <position position="342"/>
    </location>
</feature>
<keyword evidence="10" id="KW-0804">Transcription</keyword>
<feature type="compositionally biased region" description="Low complexity" evidence="13">
    <location>
        <begin position="54"/>
        <end position="64"/>
    </location>
</feature>
<feature type="region of interest" description="Disordered" evidence="13">
    <location>
        <begin position="1"/>
        <end position="127"/>
    </location>
</feature>
<dbReference type="Pfam" id="PF02146">
    <property type="entry name" value="SIR2"/>
    <property type="match status" value="1"/>
</dbReference>
<keyword evidence="8" id="KW-0805">Transcription regulation</keyword>
<evidence type="ECO:0000256" key="9">
    <source>
        <dbReference type="ARBA" id="ARBA00023027"/>
    </source>
</evidence>
<dbReference type="OMA" id="MFLKYYG"/>
<feature type="binding site" evidence="12">
    <location>
        <position position="374"/>
    </location>
    <ligand>
        <name>Zn(2+)</name>
        <dbReference type="ChEBI" id="CHEBI:29105"/>
    </ligand>
</feature>
<comment type="cofactor">
    <cofactor evidence="1">
        <name>Zn(2+)</name>
        <dbReference type="ChEBI" id="CHEBI:29105"/>
    </cofactor>
</comment>
<evidence type="ECO:0000256" key="12">
    <source>
        <dbReference type="PROSITE-ProRule" id="PRU00236"/>
    </source>
</evidence>
<proteinExistence type="inferred from homology"/>
<evidence type="ECO:0000256" key="2">
    <source>
        <dbReference type="ARBA" id="ARBA00004123"/>
    </source>
</evidence>
<dbReference type="AlphaFoldDB" id="G8XZF0"/>
<evidence type="ECO:0000256" key="5">
    <source>
        <dbReference type="ARBA" id="ARBA00022679"/>
    </source>
</evidence>
<evidence type="ECO:0000256" key="6">
    <source>
        <dbReference type="ARBA" id="ARBA00022723"/>
    </source>
</evidence>
<dbReference type="PANTHER" id="PTHR11085:SF9">
    <property type="entry name" value="NAD-DEPENDENT PROTEIN DEACETYLASE SIRTUIN-1"/>
    <property type="match status" value="1"/>
</dbReference>
<reference evidence="15 16" key="1">
    <citation type="journal article" date="2012" name="G3 (Bethesda)">
        <title>Pichia sorbitophila, an interspecies yeast hybrid reveals early steps of genome resolution following polyploidization.</title>
        <authorList>
            <person name="Leh Louis V."/>
            <person name="Despons L."/>
            <person name="Friedrich A."/>
            <person name="Martin T."/>
            <person name="Durrens P."/>
            <person name="Casaregola S."/>
            <person name="Neuveglise C."/>
            <person name="Fairhead C."/>
            <person name="Marck C."/>
            <person name="Cruz J.A."/>
            <person name="Straub M.L."/>
            <person name="Kugler V."/>
            <person name="Sacerdot C."/>
            <person name="Uzunov Z."/>
            <person name="Thierry A."/>
            <person name="Weiss S."/>
            <person name="Bleykasten C."/>
            <person name="De Montigny J."/>
            <person name="Jacques N."/>
            <person name="Jung P."/>
            <person name="Lemaire M."/>
            <person name="Mallet S."/>
            <person name="Morel G."/>
            <person name="Richard G.F."/>
            <person name="Sarkar A."/>
            <person name="Savel G."/>
            <person name="Schacherer J."/>
            <person name="Seret M.L."/>
            <person name="Talla E."/>
            <person name="Samson G."/>
            <person name="Jubin C."/>
            <person name="Poulain J."/>
            <person name="Vacherie B."/>
            <person name="Barbe V."/>
            <person name="Pelletier E."/>
            <person name="Sherman D.J."/>
            <person name="Westhof E."/>
            <person name="Weissenbach J."/>
            <person name="Baret P.V."/>
            <person name="Wincker P."/>
            <person name="Gaillardin C."/>
            <person name="Dujon B."/>
            <person name="Souciet J.L."/>
        </authorList>
    </citation>
    <scope>NUCLEOTIDE SEQUENCE [LARGE SCALE GENOMIC DNA]</scope>
    <source>
        <strain evidence="16">ATCC MYA-4447 / BCRC 22081 / CBS 7064 / NBRC 10061 / NRRL Y-12695</strain>
    </source>
</reference>
<feature type="binding site" evidence="12">
    <location>
        <position position="377"/>
    </location>
    <ligand>
        <name>Zn(2+)</name>
        <dbReference type="ChEBI" id="CHEBI:29105"/>
    </ligand>
</feature>
<keyword evidence="11" id="KW-0539">Nucleus</keyword>
<evidence type="ECO:0000256" key="13">
    <source>
        <dbReference type="SAM" id="MobiDB-lite"/>
    </source>
</evidence>
<comment type="subcellular location">
    <subcellularLocation>
        <location evidence="2">Nucleus</location>
    </subcellularLocation>
</comment>
<dbReference type="Proteomes" id="UP000005222">
    <property type="component" value="Chromosome N"/>
</dbReference>
<name>G8XZF0_PICSO</name>
<evidence type="ECO:0000256" key="1">
    <source>
        <dbReference type="ARBA" id="ARBA00001947"/>
    </source>
</evidence>
<dbReference type="eggNOG" id="KOG2684">
    <property type="taxonomic scope" value="Eukaryota"/>
</dbReference>
<keyword evidence="4" id="KW-0678">Repressor</keyword>
<evidence type="ECO:0000256" key="7">
    <source>
        <dbReference type="ARBA" id="ARBA00022833"/>
    </source>
</evidence>
<dbReference type="GO" id="GO:0005634">
    <property type="term" value="C:nucleus"/>
    <property type="evidence" value="ECO:0007669"/>
    <property type="project" value="UniProtKB-SubCell"/>
</dbReference>
<dbReference type="OrthoDB" id="420264at2759"/>
<dbReference type="Gene3D" id="3.40.50.1220">
    <property type="entry name" value="TPP-binding domain"/>
    <property type="match status" value="1"/>
</dbReference>
<feature type="compositionally biased region" description="Basic and acidic residues" evidence="13">
    <location>
        <begin position="19"/>
        <end position="44"/>
    </location>
</feature>
<keyword evidence="5" id="KW-0808">Transferase</keyword>
<dbReference type="InterPro" id="IPR050134">
    <property type="entry name" value="NAD-dep_sirtuin_deacylases"/>
</dbReference>
<keyword evidence="16" id="KW-1185">Reference proteome</keyword>
<dbReference type="Gene3D" id="3.30.1600.10">
    <property type="entry name" value="SIR2/SIRT2 'Small Domain"/>
    <property type="match status" value="1"/>
</dbReference>
<dbReference type="InterPro" id="IPR026590">
    <property type="entry name" value="Ssirtuin_cat_dom"/>
</dbReference>
<comment type="similarity">
    <text evidence="3">Belongs to the sirtuin family. Class I subfamily.</text>
</comment>
<feature type="compositionally biased region" description="Basic and acidic residues" evidence="13">
    <location>
        <begin position="65"/>
        <end position="77"/>
    </location>
</feature>
<evidence type="ECO:0000313" key="16">
    <source>
        <dbReference type="Proteomes" id="UP000005222"/>
    </source>
</evidence>
<feature type="compositionally biased region" description="Low complexity" evidence="13">
    <location>
        <begin position="107"/>
        <end position="120"/>
    </location>
</feature>
<feature type="binding site" evidence="12">
    <location>
        <position position="350"/>
    </location>
    <ligand>
        <name>Zn(2+)</name>
        <dbReference type="ChEBI" id="CHEBI:29105"/>
    </ligand>
</feature>
<dbReference type="FunCoup" id="G8XZF0">
    <property type="interactions" value="482"/>
</dbReference>
<dbReference type="PROSITE" id="PS50305">
    <property type="entry name" value="SIRTUIN"/>
    <property type="match status" value="1"/>
</dbReference>
<dbReference type="Gene3D" id="1.20.120.1710">
    <property type="match status" value="1"/>
</dbReference>
<dbReference type="PANTHER" id="PTHR11085">
    <property type="entry name" value="NAD-DEPENDENT PROTEIN DEACYLASE SIRTUIN-5, MITOCHONDRIAL-RELATED"/>
    <property type="match status" value="1"/>
</dbReference>
<dbReference type="GO" id="GO:0046872">
    <property type="term" value="F:metal ion binding"/>
    <property type="evidence" value="ECO:0007669"/>
    <property type="project" value="UniProtKB-KW"/>
</dbReference>
<dbReference type="Pfam" id="PF04574">
    <property type="entry name" value="DUF592"/>
    <property type="match status" value="2"/>
</dbReference>
<dbReference type="InterPro" id="IPR007654">
    <property type="entry name" value="NAD-dep_histone_deAcase_SIR2_N"/>
</dbReference>
<dbReference type="SUPFAM" id="SSF52467">
    <property type="entry name" value="DHS-like NAD/FAD-binding domain"/>
    <property type="match status" value="1"/>
</dbReference>
<keyword evidence="9" id="KW-0520">NAD</keyword>
<evidence type="ECO:0000313" key="15">
    <source>
        <dbReference type="EMBL" id="CCE87059.1"/>
    </source>
</evidence>